<protein>
    <submittedName>
        <fullName evidence="2">Predicted protein</fullName>
    </submittedName>
</protein>
<dbReference type="Proteomes" id="UP000008694">
    <property type="component" value="Unassembled WGS sequence"/>
</dbReference>
<dbReference type="AlphaFoldDB" id="D7M5F2"/>
<evidence type="ECO:0000256" key="1">
    <source>
        <dbReference type="SAM" id="MobiDB-lite"/>
    </source>
</evidence>
<dbReference type="Gramene" id="fgenesh1_pg.C_scaffold_6002286">
    <property type="protein sequence ID" value="fgenesh1_pg.C_scaffold_6002286"/>
    <property type="gene ID" value="fgenesh1_pg.C_scaffold_6002286"/>
</dbReference>
<name>D7M5F2_ARALL</name>
<accession>D7M5F2</accession>
<keyword evidence="3" id="KW-1185">Reference proteome</keyword>
<sequence length="172" mass="18925">MPLNMTLEIDGFKVVPLMDEFSFAEIMSKEELEKEQRRRLDKEAGDNIICSQVPREHVGDSDDGQLGWIGNSYASSGYATLSAALRHYKTITAAPQHQGSPVSVLEPQTSSSTDDNRVTRLTRDLFSDFERAIAADGSSGDIGDNSEQQNGAATQREAPERINGRNSYTNLL</sequence>
<feature type="region of interest" description="Disordered" evidence="1">
    <location>
        <begin position="136"/>
        <end position="172"/>
    </location>
</feature>
<organism evidence="3">
    <name type="scientific">Arabidopsis lyrata subsp. lyrata</name>
    <name type="common">Lyre-leaved rock-cress</name>
    <dbReference type="NCBI Taxonomy" id="81972"/>
    <lineage>
        <taxon>Eukaryota</taxon>
        <taxon>Viridiplantae</taxon>
        <taxon>Streptophyta</taxon>
        <taxon>Embryophyta</taxon>
        <taxon>Tracheophyta</taxon>
        <taxon>Spermatophyta</taxon>
        <taxon>Magnoliopsida</taxon>
        <taxon>eudicotyledons</taxon>
        <taxon>Gunneridae</taxon>
        <taxon>Pentapetalae</taxon>
        <taxon>rosids</taxon>
        <taxon>malvids</taxon>
        <taxon>Brassicales</taxon>
        <taxon>Brassicaceae</taxon>
        <taxon>Camelineae</taxon>
        <taxon>Arabidopsis</taxon>
    </lineage>
</organism>
<feature type="region of interest" description="Disordered" evidence="1">
    <location>
        <begin position="95"/>
        <end position="116"/>
    </location>
</feature>
<feature type="compositionally biased region" description="Polar residues" evidence="1">
    <location>
        <begin position="95"/>
        <end position="113"/>
    </location>
</feature>
<dbReference type="EMBL" id="GL348718">
    <property type="protein sequence ID" value="EFH50591.1"/>
    <property type="molecule type" value="Genomic_DNA"/>
</dbReference>
<evidence type="ECO:0000313" key="3">
    <source>
        <dbReference type="Proteomes" id="UP000008694"/>
    </source>
</evidence>
<evidence type="ECO:0000313" key="2">
    <source>
        <dbReference type="EMBL" id="EFH50591.1"/>
    </source>
</evidence>
<dbReference type="HOGENOM" id="CLU_1557388_0_0_1"/>
<reference evidence="3" key="1">
    <citation type="journal article" date="2011" name="Nat. Genet.">
        <title>The Arabidopsis lyrata genome sequence and the basis of rapid genome size change.</title>
        <authorList>
            <person name="Hu T.T."/>
            <person name="Pattyn P."/>
            <person name="Bakker E.G."/>
            <person name="Cao J."/>
            <person name="Cheng J.-F."/>
            <person name="Clark R.M."/>
            <person name="Fahlgren N."/>
            <person name="Fawcett J.A."/>
            <person name="Grimwood J."/>
            <person name="Gundlach H."/>
            <person name="Haberer G."/>
            <person name="Hollister J.D."/>
            <person name="Ossowski S."/>
            <person name="Ottilar R.P."/>
            <person name="Salamov A.A."/>
            <person name="Schneeberger K."/>
            <person name="Spannagl M."/>
            <person name="Wang X."/>
            <person name="Yang L."/>
            <person name="Nasrallah M.E."/>
            <person name="Bergelson J."/>
            <person name="Carrington J.C."/>
            <person name="Gaut B.S."/>
            <person name="Schmutz J."/>
            <person name="Mayer K.F.X."/>
            <person name="Van de Peer Y."/>
            <person name="Grigoriev I.V."/>
            <person name="Nordborg M."/>
            <person name="Weigel D."/>
            <person name="Guo Y.-L."/>
        </authorList>
    </citation>
    <scope>NUCLEOTIDE SEQUENCE [LARGE SCALE GENOMIC DNA]</scope>
    <source>
        <strain evidence="3">cv. MN47</strain>
    </source>
</reference>
<gene>
    <name evidence="2" type="ORF">ARALYDRAFT_351693</name>
</gene>
<proteinExistence type="predicted"/>